<dbReference type="GO" id="GO:0051539">
    <property type="term" value="F:4 iron, 4 sulfur cluster binding"/>
    <property type="evidence" value="ECO:0007669"/>
    <property type="project" value="UniProtKB-KW"/>
</dbReference>
<evidence type="ECO:0000256" key="4">
    <source>
        <dbReference type="ARBA" id="ARBA00023004"/>
    </source>
</evidence>
<keyword evidence="4" id="KW-0408">Iron</keyword>
<reference evidence="8 9" key="1">
    <citation type="submission" date="2019-01" db="EMBL/GenBank/DDBJ databases">
        <title>Sequencing of cultivated peanut Arachis hypogaea provides insights into genome evolution and oil improvement.</title>
        <authorList>
            <person name="Chen X."/>
        </authorList>
    </citation>
    <scope>NUCLEOTIDE SEQUENCE [LARGE SCALE GENOMIC DNA]</scope>
    <source>
        <strain evidence="9">cv. Fuhuasheng</strain>
        <tissue evidence="8">Leaves</tissue>
    </source>
</reference>
<dbReference type="GO" id="GO:0016747">
    <property type="term" value="F:acyltransferase activity, transferring groups other than amino-acyl groups"/>
    <property type="evidence" value="ECO:0007669"/>
    <property type="project" value="InterPro"/>
</dbReference>
<dbReference type="STRING" id="3818.A0A445AAL7"/>
<feature type="domain" description="N-acetyltransferase" evidence="7">
    <location>
        <begin position="97"/>
        <end position="269"/>
    </location>
</feature>
<evidence type="ECO:0000256" key="2">
    <source>
        <dbReference type="ARBA" id="ARBA00022691"/>
    </source>
</evidence>
<dbReference type="PANTHER" id="PTHR11135">
    <property type="entry name" value="HISTONE ACETYLTRANSFERASE-RELATED"/>
    <property type="match status" value="1"/>
</dbReference>
<feature type="region of interest" description="Disordered" evidence="6">
    <location>
        <begin position="10"/>
        <end position="31"/>
    </location>
</feature>
<dbReference type="PROSITE" id="PS51186">
    <property type="entry name" value="GNAT"/>
    <property type="match status" value="1"/>
</dbReference>
<evidence type="ECO:0000256" key="3">
    <source>
        <dbReference type="ARBA" id="ARBA00022723"/>
    </source>
</evidence>
<dbReference type="PANTHER" id="PTHR11135:SF0">
    <property type="entry name" value="ELONGATOR COMPLEX PROTEIN 3"/>
    <property type="match status" value="1"/>
</dbReference>
<evidence type="ECO:0000256" key="1">
    <source>
        <dbReference type="ARBA" id="ARBA00022485"/>
    </source>
</evidence>
<name>A0A445AAL7_ARAHY</name>
<protein>
    <recommendedName>
        <fullName evidence="7">N-acetyltransferase domain-containing protein</fullName>
    </recommendedName>
</protein>
<dbReference type="GO" id="GO:0046872">
    <property type="term" value="F:metal ion binding"/>
    <property type="evidence" value="ECO:0007669"/>
    <property type="project" value="UniProtKB-KW"/>
</dbReference>
<evidence type="ECO:0000256" key="6">
    <source>
        <dbReference type="SAM" id="MobiDB-lite"/>
    </source>
</evidence>
<dbReference type="SUPFAM" id="SSF55729">
    <property type="entry name" value="Acyl-CoA N-acyltransferases (Nat)"/>
    <property type="match status" value="1"/>
</dbReference>
<dbReference type="AlphaFoldDB" id="A0A445AAL7"/>
<dbReference type="InterPro" id="IPR016181">
    <property type="entry name" value="Acyl_CoA_acyltransferase"/>
</dbReference>
<sequence length="269" mass="30181">MGAADTELLTAAEQPRKVPRPGKGGYSGHGLSEEEARVRAISEIVSSMVELSHLCFVIKYNPYVQARSRIDQLKRLGHSVDKVEFILMGGTFMSLPADYRDYFIRNLHDALSGHTSANVEEAVAYSEHSATKCIGMTIETFSIYDVITHDASSICLDQDKHWICIYDILVGLLRLRKCGRNITCPELMGKCSIVRELHVYGTAVPVHGRDADKLQHQGYGTLLMEEAERIALREHRSTKTAVISGVGTRHYYRKLGYELEGPYMVKYLV</sequence>
<dbReference type="GO" id="GO:0005737">
    <property type="term" value="C:cytoplasm"/>
    <property type="evidence" value="ECO:0007669"/>
    <property type="project" value="TreeGrafter"/>
</dbReference>
<proteinExistence type="predicted"/>
<evidence type="ECO:0000313" key="8">
    <source>
        <dbReference type="EMBL" id="RYR23449.1"/>
    </source>
</evidence>
<dbReference type="GO" id="GO:0005634">
    <property type="term" value="C:nucleus"/>
    <property type="evidence" value="ECO:0007669"/>
    <property type="project" value="TreeGrafter"/>
</dbReference>
<gene>
    <name evidence="8" type="ORF">Ahy_B03g068671</name>
</gene>
<comment type="caution">
    <text evidence="8">The sequence shown here is derived from an EMBL/GenBank/DDBJ whole genome shotgun (WGS) entry which is preliminary data.</text>
</comment>
<dbReference type="EMBL" id="SDMP01000013">
    <property type="protein sequence ID" value="RYR23449.1"/>
    <property type="molecule type" value="Genomic_DNA"/>
</dbReference>
<dbReference type="InterPro" id="IPR000182">
    <property type="entry name" value="GNAT_dom"/>
</dbReference>
<dbReference type="GO" id="GO:0002926">
    <property type="term" value="P:tRNA wobble base 5-methoxycarbonylmethyl-2-thiouridinylation"/>
    <property type="evidence" value="ECO:0007669"/>
    <property type="project" value="TreeGrafter"/>
</dbReference>
<organism evidence="8 9">
    <name type="scientific">Arachis hypogaea</name>
    <name type="common">Peanut</name>
    <dbReference type="NCBI Taxonomy" id="3818"/>
    <lineage>
        <taxon>Eukaryota</taxon>
        <taxon>Viridiplantae</taxon>
        <taxon>Streptophyta</taxon>
        <taxon>Embryophyta</taxon>
        <taxon>Tracheophyta</taxon>
        <taxon>Spermatophyta</taxon>
        <taxon>Magnoliopsida</taxon>
        <taxon>eudicotyledons</taxon>
        <taxon>Gunneridae</taxon>
        <taxon>Pentapetalae</taxon>
        <taxon>rosids</taxon>
        <taxon>fabids</taxon>
        <taxon>Fabales</taxon>
        <taxon>Fabaceae</taxon>
        <taxon>Papilionoideae</taxon>
        <taxon>50 kb inversion clade</taxon>
        <taxon>dalbergioids sensu lato</taxon>
        <taxon>Dalbergieae</taxon>
        <taxon>Pterocarpus clade</taxon>
        <taxon>Arachis</taxon>
    </lineage>
</organism>
<dbReference type="Gene3D" id="3.40.630.30">
    <property type="match status" value="1"/>
</dbReference>
<keyword evidence="3" id="KW-0479">Metal-binding</keyword>
<evidence type="ECO:0000259" key="7">
    <source>
        <dbReference type="PROSITE" id="PS51186"/>
    </source>
</evidence>
<keyword evidence="1" id="KW-0004">4Fe-4S</keyword>
<evidence type="ECO:0000256" key="5">
    <source>
        <dbReference type="ARBA" id="ARBA00023014"/>
    </source>
</evidence>
<dbReference type="Pfam" id="PF00583">
    <property type="entry name" value="Acetyltransf_1"/>
    <property type="match status" value="1"/>
</dbReference>
<dbReference type="InterPro" id="IPR039661">
    <property type="entry name" value="ELP3"/>
</dbReference>
<dbReference type="Proteomes" id="UP000289738">
    <property type="component" value="Chromosome B03"/>
</dbReference>
<dbReference type="GO" id="GO:0033588">
    <property type="term" value="C:elongator holoenzyme complex"/>
    <property type="evidence" value="ECO:0007669"/>
    <property type="project" value="TreeGrafter"/>
</dbReference>
<keyword evidence="5" id="KW-0411">Iron-sulfur</keyword>
<keyword evidence="9" id="KW-1185">Reference proteome</keyword>
<evidence type="ECO:0000313" key="9">
    <source>
        <dbReference type="Proteomes" id="UP000289738"/>
    </source>
</evidence>
<keyword evidence="2" id="KW-0949">S-adenosyl-L-methionine</keyword>
<accession>A0A445AAL7</accession>